<dbReference type="FunFam" id="1.25.40.1050:FF:000002">
    <property type="entry name" value="5'-3' exoribonuclease"/>
    <property type="match status" value="1"/>
</dbReference>
<comment type="caution">
    <text evidence="8">The sequence shown here is derived from an EMBL/GenBank/DDBJ whole genome shotgun (WGS) entry which is preliminary data.</text>
</comment>
<keyword evidence="4" id="KW-0378">Hydrolase</keyword>
<dbReference type="GO" id="GO:0004534">
    <property type="term" value="F:5'-3' RNA exonuclease activity"/>
    <property type="evidence" value="ECO:0007669"/>
    <property type="project" value="TreeGrafter"/>
</dbReference>
<feature type="domain" description="Xrn1 helical" evidence="7">
    <location>
        <begin position="117"/>
        <end position="285"/>
    </location>
</feature>
<keyword evidence="3" id="KW-0540">Nuclease</keyword>
<dbReference type="Gene3D" id="1.25.40.1050">
    <property type="match status" value="1"/>
</dbReference>
<evidence type="ECO:0000256" key="5">
    <source>
        <dbReference type="ARBA" id="ARBA00022839"/>
    </source>
</evidence>
<dbReference type="GO" id="GO:0000956">
    <property type="term" value="P:nuclear-transcribed mRNA catabolic process"/>
    <property type="evidence" value="ECO:0007669"/>
    <property type="project" value="TreeGrafter"/>
</dbReference>
<dbReference type="GO" id="GO:0006397">
    <property type="term" value="P:mRNA processing"/>
    <property type="evidence" value="ECO:0007669"/>
    <property type="project" value="UniProtKB-KW"/>
</dbReference>
<dbReference type="Proteomes" id="UP000712600">
    <property type="component" value="Unassembled WGS sequence"/>
</dbReference>
<accession>A0A8S9R4K8</accession>
<comment type="similarity">
    <text evidence="1">Belongs to the 5'-3' exonuclease family. XRN2/RAT1 subfamily.</text>
</comment>
<feature type="domain" description="Xrn1 helical" evidence="7">
    <location>
        <begin position="316"/>
        <end position="368"/>
    </location>
</feature>
<evidence type="ECO:0000256" key="3">
    <source>
        <dbReference type="ARBA" id="ARBA00022722"/>
    </source>
</evidence>
<keyword evidence="2" id="KW-0507">mRNA processing</keyword>
<dbReference type="InterPro" id="IPR027073">
    <property type="entry name" value="5_3_exoribonuclease"/>
</dbReference>
<evidence type="ECO:0000256" key="4">
    <source>
        <dbReference type="ARBA" id="ARBA00022801"/>
    </source>
</evidence>
<dbReference type="GO" id="GO:0003723">
    <property type="term" value="F:RNA binding"/>
    <property type="evidence" value="ECO:0007669"/>
    <property type="project" value="TreeGrafter"/>
</dbReference>
<proteinExistence type="inferred from homology"/>
<evidence type="ECO:0000256" key="2">
    <source>
        <dbReference type="ARBA" id="ARBA00022664"/>
    </source>
</evidence>
<evidence type="ECO:0000259" key="7">
    <source>
        <dbReference type="Pfam" id="PF17846"/>
    </source>
</evidence>
<feature type="compositionally biased region" description="Basic and acidic residues" evidence="6">
    <location>
        <begin position="549"/>
        <end position="558"/>
    </location>
</feature>
<evidence type="ECO:0000256" key="1">
    <source>
        <dbReference type="ARBA" id="ARBA00006994"/>
    </source>
</evidence>
<name>A0A8S9R4K8_BRACR</name>
<feature type="compositionally biased region" description="Basic residues" evidence="6">
    <location>
        <begin position="559"/>
        <end position="568"/>
    </location>
</feature>
<gene>
    <name evidence="8" type="ORF">F2Q69_00012678</name>
</gene>
<feature type="compositionally biased region" description="Basic and acidic residues" evidence="6">
    <location>
        <begin position="461"/>
        <end position="472"/>
    </location>
</feature>
<protein>
    <recommendedName>
        <fullName evidence="7">Xrn1 helical domain-containing protein</fullName>
    </recommendedName>
</protein>
<dbReference type="PANTHER" id="PTHR12341">
    <property type="entry name" value="5'-&gt;3' EXORIBONUCLEASE"/>
    <property type="match status" value="1"/>
</dbReference>
<dbReference type="PANTHER" id="PTHR12341:SF64">
    <property type="entry name" value="5'-3' EXORIBONUCLEASE 2"/>
    <property type="match status" value="1"/>
</dbReference>
<evidence type="ECO:0000313" key="9">
    <source>
        <dbReference type="Proteomes" id="UP000712600"/>
    </source>
</evidence>
<dbReference type="EMBL" id="QGKX02000996">
    <property type="protein sequence ID" value="KAF3558219.1"/>
    <property type="molecule type" value="Genomic_DNA"/>
</dbReference>
<dbReference type="GO" id="GO:0005634">
    <property type="term" value="C:nucleus"/>
    <property type="evidence" value="ECO:0007669"/>
    <property type="project" value="TreeGrafter"/>
</dbReference>
<dbReference type="AlphaFoldDB" id="A0A8S9R4K8"/>
<sequence>MGRGCKALSLELARRVTGRTGLGCGLSFVTLTGLSLARHVPLPDHGVGLDGQSCSCLIVGWPVGLSSPTLGVGRPSVMFLFDCWPRQSERFSCDRAQSSRNRNYDPVVQLDSLVEVSDSLRPSFDNNTNGFSSGKGEEDKVRLGVQGWRERYYEEKFIAKTIEEMEQICRDVVSFLMPVYPYHYAPFASVLKFLDKLDIKFELGSTFKQFNQLLAVLPSASAHALPECFRKLMTDPSSPIAELYPPDFEIDMNGKRYSWQGIAKLPFIEEQRLLDAAAKLEHSLTLIRSLSSRTIKLSNKERATVKEKIDHGLSIHASAPPSRGMEDVLANQVICAIYKLPDDLRGSDIARPPPGVVLPKKTVQLADLKGGANLWHEDGDRRRAPAKIIKIKRLGKAAHRFVLQTISSQPDNTHINTEPALCPNTIFHNNQVSRKVPSLRGSAVQRKHPQSELALKKNRSHQSELTEEEKTSIRKRKEKEKRGRNMANRRDRAKNEQQANKGESNLENKRPRSEVNEENRLEHKSPRFTEERNINTEGKEQNTCAQSELTEKNANESVRRRRRRKREI</sequence>
<dbReference type="InterPro" id="IPR041412">
    <property type="entry name" value="Xrn1_helical"/>
</dbReference>
<feature type="compositionally biased region" description="Basic and acidic residues" evidence="6">
    <location>
        <begin position="504"/>
        <end position="540"/>
    </location>
</feature>
<evidence type="ECO:0000256" key="6">
    <source>
        <dbReference type="SAM" id="MobiDB-lite"/>
    </source>
</evidence>
<reference evidence="8" key="1">
    <citation type="submission" date="2019-12" db="EMBL/GenBank/DDBJ databases">
        <title>Genome sequencing and annotation of Brassica cretica.</title>
        <authorList>
            <person name="Studholme D.J."/>
            <person name="Sarris P."/>
        </authorList>
    </citation>
    <scope>NUCLEOTIDE SEQUENCE</scope>
    <source>
        <strain evidence="8">PFS-109/04</strain>
        <tissue evidence="8">Leaf</tissue>
    </source>
</reference>
<feature type="compositionally biased region" description="Basic and acidic residues" evidence="6">
    <location>
        <begin position="480"/>
        <end position="495"/>
    </location>
</feature>
<keyword evidence="5" id="KW-0269">Exonuclease</keyword>
<dbReference type="Pfam" id="PF17846">
    <property type="entry name" value="XRN_M"/>
    <property type="match status" value="2"/>
</dbReference>
<evidence type="ECO:0000313" key="8">
    <source>
        <dbReference type="EMBL" id="KAF3558219.1"/>
    </source>
</evidence>
<feature type="region of interest" description="Disordered" evidence="6">
    <location>
        <begin position="437"/>
        <end position="568"/>
    </location>
</feature>
<organism evidence="8 9">
    <name type="scientific">Brassica cretica</name>
    <name type="common">Mustard</name>
    <dbReference type="NCBI Taxonomy" id="69181"/>
    <lineage>
        <taxon>Eukaryota</taxon>
        <taxon>Viridiplantae</taxon>
        <taxon>Streptophyta</taxon>
        <taxon>Embryophyta</taxon>
        <taxon>Tracheophyta</taxon>
        <taxon>Spermatophyta</taxon>
        <taxon>Magnoliopsida</taxon>
        <taxon>eudicotyledons</taxon>
        <taxon>Gunneridae</taxon>
        <taxon>Pentapetalae</taxon>
        <taxon>rosids</taxon>
        <taxon>malvids</taxon>
        <taxon>Brassicales</taxon>
        <taxon>Brassicaceae</taxon>
        <taxon>Brassiceae</taxon>
        <taxon>Brassica</taxon>
    </lineage>
</organism>